<dbReference type="SUPFAM" id="SSF53474">
    <property type="entry name" value="alpha/beta-Hydrolases"/>
    <property type="match status" value="1"/>
</dbReference>
<organism evidence="1 2">
    <name type="scientific">Litorivita pollutaquae</name>
    <dbReference type="NCBI Taxonomy" id="2200892"/>
    <lineage>
        <taxon>Bacteria</taxon>
        <taxon>Pseudomonadati</taxon>
        <taxon>Pseudomonadota</taxon>
        <taxon>Alphaproteobacteria</taxon>
        <taxon>Rhodobacterales</taxon>
        <taxon>Paracoccaceae</taxon>
        <taxon>Litorivita</taxon>
    </lineage>
</organism>
<comment type="caution">
    <text evidence="1">The sequence shown here is derived from an EMBL/GenBank/DDBJ whole genome shotgun (WGS) entry which is preliminary data.</text>
</comment>
<reference evidence="1 2" key="1">
    <citation type="submission" date="2018-05" db="EMBL/GenBank/DDBJ databases">
        <title>Oceanovita maritima gen. nov., sp. nov., a marine bacterium in the family Rhodobacteraceae isolated from surface seawater of Lundu port Xiamen, China.</title>
        <authorList>
            <person name="Hetharua B.H."/>
            <person name="Min D."/>
            <person name="Liao H."/>
            <person name="Tian Y."/>
        </authorList>
    </citation>
    <scope>NUCLEOTIDE SEQUENCE [LARGE SCALE GENOMIC DNA]</scope>
    <source>
        <strain evidence="1 2">FSX-11</strain>
    </source>
</reference>
<evidence type="ECO:0000313" key="2">
    <source>
        <dbReference type="Proteomes" id="UP000248012"/>
    </source>
</evidence>
<evidence type="ECO:0008006" key="3">
    <source>
        <dbReference type="Google" id="ProtNLM"/>
    </source>
</evidence>
<dbReference type="OrthoDB" id="7840740at2"/>
<dbReference type="RefSeq" id="WP_110796261.1">
    <property type="nucleotide sequence ID" value="NZ_KZ826485.1"/>
</dbReference>
<sequence length="248" mass="27584">MSEKQAQVEDILEDETLRLRWLDGTGPRMVVSFTSIQHRHQDGTPRDEFLSAASMDGENKVLFVSDLRWSWYSRAGLMDKIIDYVTRIRDMAGATEICTIGNSMGGYGAMILPRYVPVARVAAFVPQISMHPDLVTEDRWPGVMKNHGTYPVKSAGDVVTEKSGTEFYVTFGRNQKKDMAQAALLPDAPNLTVNMLPRCAHDAAEKMKTAGVLNKAVAAKLTGDAKAVKSAVREYARYAREHFAPTWE</sequence>
<dbReference type="EMBL" id="QFVT01000006">
    <property type="protein sequence ID" value="PYC47476.1"/>
    <property type="molecule type" value="Genomic_DNA"/>
</dbReference>
<dbReference type="Proteomes" id="UP000248012">
    <property type="component" value="Unassembled WGS sequence"/>
</dbReference>
<accession>A0A2V4NRW2</accession>
<keyword evidence="2" id="KW-1185">Reference proteome</keyword>
<protein>
    <recommendedName>
        <fullName evidence="3">Alpha/beta hydrolase</fullName>
    </recommendedName>
</protein>
<gene>
    <name evidence="1" type="ORF">DI396_11030</name>
</gene>
<name>A0A2V4NRW2_9RHOB</name>
<dbReference type="InterPro" id="IPR029058">
    <property type="entry name" value="AB_hydrolase_fold"/>
</dbReference>
<dbReference type="AlphaFoldDB" id="A0A2V4NRW2"/>
<evidence type="ECO:0000313" key="1">
    <source>
        <dbReference type="EMBL" id="PYC47476.1"/>
    </source>
</evidence>
<proteinExistence type="predicted"/>